<organism evidence="2 3">
    <name type="scientific">Powai lake megavirus</name>
    <dbReference type="NCBI Taxonomy" id="1842663"/>
    <lineage>
        <taxon>Viruses</taxon>
        <taxon>Varidnaviria</taxon>
        <taxon>Bamfordvirae</taxon>
        <taxon>Nucleocytoviricota</taxon>
        <taxon>Megaviricetes</taxon>
        <taxon>Imitervirales</taxon>
        <taxon>Mimiviridae</taxon>
        <taxon>Megamimivirinae</taxon>
        <taxon>Megavirus</taxon>
        <taxon>Megavirus powaiense</taxon>
    </lineage>
</organism>
<accession>A0A167RED7</accession>
<evidence type="ECO:0000313" key="2">
    <source>
        <dbReference type="EMBL" id="ANB50589.1"/>
    </source>
</evidence>
<name>A0A167RED7_9VIRU</name>
<dbReference type="Pfam" id="PF19068">
    <property type="entry name" value="DUF5764"/>
    <property type="match status" value="1"/>
</dbReference>
<reference evidence="2 3" key="1">
    <citation type="journal article" date="2016" name="Genome Announc.">
        <title>Complete Genome Sequence of a New Megavirus Family Member Isolated from an Inland Water Lake for the First Time in India.</title>
        <authorList>
            <person name="Chatterjee A."/>
            <person name="Ali F."/>
            <person name="Bange D."/>
            <person name="Kondabagil K."/>
        </authorList>
    </citation>
    <scope>NUCLEOTIDE SEQUENCE [LARGE SCALE GENOMIC DNA]</scope>
    <source>
        <strain evidence="2">1</strain>
    </source>
</reference>
<sequence length="419" mass="48498">MNVALFLEIKNEYTEHLVDILTPYIYEGLTSIYKAAVDISEKAGKESHVLMTFQKLLQTINTWPQTRIEQETIRIKTMSNTSEYMDDLIKAVIKSNIILLTYSNTISNLIGQTFYNGLTTPTFIHRCYTECGKDAHNNPYLFYHDVSKMDYKRNQSIIYKNIQDGIIKAIRKILPISMILKEYLINSVNIIQEPTRVELSGPNMMNNFDQPKDNMNMPGLKIASESKIISEKKLEIEKEVLDIIKLESIKSDDQKIQAIMNLEKMVAVNANPVEFVQSNKKISSTKKNNHIQQSEINIAPHFMEQEYDQEYNLGYNEPNYNENRYGYDHENENISRKLNNINFDEEPTIHSGSSKKTITGTTLSTRPMPNLNLEKRLANPETSERIDPNDVQLIENYGVQQYGGTRNKYQNNKYGNMRF</sequence>
<feature type="region of interest" description="Disordered" evidence="1">
    <location>
        <begin position="345"/>
        <end position="368"/>
    </location>
</feature>
<keyword evidence="3" id="KW-1185">Reference proteome</keyword>
<dbReference type="InterPro" id="IPR043913">
    <property type="entry name" value="DUF5764"/>
</dbReference>
<dbReference type="Proteomes" id="UP000241365">
    <property type="component" value="Segment"/>
</dbReference>
<evidence type="ECO:0000313" key="3">
    <source>
        <dbReference type="Proteomes" id="UP000241365"/>
    </source>
</evidence>
<feature type="compositionally biased region" description="Low complexity" evidence="1">
    <location>
        <begin position="351"/>
        <end position="365"/>
    </location>
</feature>
<dbReference type="KEGG" id="vg:80512951"/>
<protein>
    <submittedName>
        <fullName evidence="2">Uncharacterized protein</fullName>
    </submittedName>
</protein>
<dbReference type="EMBL" id="KU877344">
    <property type="protein sequence ID" value="ANB50589.1"/>
    <property type="molecule type" value="Genomic_DNA"/>
</dbReference>
<evidence type="ECO:0000256" key="1">
    <source>
        <dbReference type="SAM" id="MobiDB-lite"/>
    </source>
</evidence>
<proteinExistence type="predicted"/>
<dbReference type="GeneID" id="80512951"/>
<dbReference type="RefSeq" id="YP_010776340.1">
    <property type="nucleotide sequence ID" value="NC_075034.1"/>
</dbReference>